<dbReference type="GO" id="GO:0005634">
    <property type="term" value="C:nucleus"/>
    <property type="evidence" value="ECO:0007669"/>
    <property type="project" value="TreeGrafter"/>
</dbReference>
<keyword evidence="6 10" id="KW-0378">Hydrolase</keyword>
<dbReference type="InterPro" id="IPR006035">
    <property type="entry name" value="Ureohydrolase"/>
</dbReference>
<organism evidence="14 15">
    <name type="scientific">Alternaria burnsii</name>
    <dbReference type="NCBI Taxonomy" id="1187904"/>
    <lineage>
        <taxon>Eukaryota</taxon>
        <taxon>Fungi</taxon>
        <taxon>Dikarya</taxon>
        <taxon>Ascomycota</taxon>
        <taxon>Pezizomycotina</taxon>
        <taxon>Dothideomycetes</taxon>
        <taxon>Pleosporomycetidae</taxon>
        <taxon>Pleosporales</taxon>
        <taxon>Pleosporineae</taxon>
        <taxon>Pleosporaceae</taxon>
        <taxon>Alternaria</taxon>
        <taxon>Alternaria sect. Alternaria</taxon>
    </lineage>
</organism>
<evidence type="ECO:0000256" key="6">
    <source>
        <dbReference type="ARBA" id="ARBA00022801"/>
    </source>
</evidence>
<dbReference type="Proteomes" id="UP000596902">
    <property type="component" value="Unassembled WGS sequence"/>
</dbReference>
<keyword evidence="13" id="KW-0472">Membrane</keyword>
<keyword evidence="13" id="KW-1133">Transmembrane helix</keyword>
<evidence type="ECO:0000256" key="2">
    <source>
        <dbReference type="ARBA" id="ARBA00012168"/>
    </source>
</evidence>
<dbReference type="UniPathway" id="UPA00158">
    <property type="reaction ID" value="UER00270"/>
</dbReference>
<keyword evidence="15" id="KW-1185">Reference proteome</keyword>
<dbReference type="EC" id="3.5.3.1" evidence="2 11"/>
<evidence type="ECO:0000256" key="1">
    <source>
        <dbReference type="ARBA" id="ARBA00005098"/>
    </source>
</evidence>
<evidence type="ECO:0000256" key="5">
    <source>
        <dbReference type="ARBA" id="ARBA00022723"/>
    </source>
</evidence>
<evidence type="ECO:0000256" key="7">
    <source>
        <dbReference type="ARBA" id="ARBA00023211"/>
    </source>
</evidence>
<dbReference type="PROSITE" id="PS51409">
    <property type="entry name" value="ARGINASE_2"/>
    <property type="match status" value="1"/>
</dbReference>
<evidence type="ECO:0000256" key="4">
    <source>
        <dbReference type="ARBA" id="ARBA00022503"/>
    </source>
</evidence>
<dbReference type="Pfam" id="PF00491">
    <property type="entry name" value="Arginase"/>
    <property type="match status" value="1"/>
</dbReference>
<dbReference type="Gene3D" id="3.40.800.10">
    <property type="entry name" value="Ureohydrolase domain"/>
    <property type="match status" value="1"/>
</dbReference>
<keyword evidence="5 11" id="KW-0479">Metal-binding</keyword>
<dbReference type="SUPFAM" id="SSF52768">
    <property type="entry name" value="Arginase/deacetylase"/>
    <property type="match status" value="1"/>
</dbReference>
<reference evidence="14" key="2">
    <citation type="submission" date="2020-08" db="EMBL/GenBank/DDBJ databases">
        <title>Draft Genome Sequence of Cumin Blight Pathogen Alternaria burnsii.</title>
        <authorList>
            <person name="Feng Z."/>
        </authorList>
    </citation>
    <scope>NUCLEOTIDE SEQUENCE</scope>
    <source>
        <strain evidence="14">CBS107.38</strain>
    </source>
</reference>
<keyword evidence="12" id="KW-0175">Coiled coil</keyword>
<dbReference type="GO" id="GO:0004053">
    <property type="term" value="F:arginase activity"/>
    <property type="evidence" value="ECO:0007669"/>
    <property type="project" value="UniProtKB-EC"/>
</dbReference>
<name>A0A8H7AUP8_9PLEO</name>
<comment type="pathway">
    <text evidence="1">Nitrogen metabolism; urea cycle; L-ornithine and urea from L-arginine: step 1/1.</text>
</comment>
<dbReference type="GO" id="GO:0000050">
    <property type="term" value="P:urea cycle"/>
    <property type="evidence" value="ECO:0007669"/>
    <property type="project" value="UniProtKB-UniPathway"/>
</dbReference>
<dbReference type="GeneID" id="62208361"/>
<evidence type="ECO:0000313" key="15">
    <source>
        <dbReference type="Proteomes" id="UP000596902"/>
    </source>
</evidence>
<accession>A0A8H7AUP8</accession>
<evidence type="ECO:0000313" key="14">
    <source>
        <dbReference type="EMBL" id="KAF7671913.1"/>
    </source>
</evidence>
<evidence type="ECO:0000256" key="11">
    <source>
        <dbReference type="RuleBase" id="RU361159"/>
    </source>
</evidence>
<dbReference type="PANTHER" id="PTHR43782:SF3">
    <property type="entry name" value="ARGINASE"/>
    <property type="match status" value="1"/>
</dbReference>
<protein>
    <recommendedName>
        <fullName evidence="3 11">Arginase</fullName>
        <ecNumber evidence="2 11">3.5.3.1</ecNumber>
    </recommendedName>
</protein>
<dbReference type="FunFam" id="3.40.800.10:FF:000009">
    <property type="entry name" value="Arginase"/>
    <property type="match status" value="1"/>
</dbReference>
<dbReference type="NCBIfam" id="TIGR01229">
    <property type="entry name" value="rocF_arginase"/>
    <property type="match status" value="1"/>
</dbReference>
<feature type="coiled-coil region" evidence="12">
    <location>
        <begin position="391"/>
        <end position="418"/>
    </location>
</feature>
<evidence type="ECO:0000256" key="9">
    <source>
        <dbReference type="PROSITE-ProRule" id="PRU00742"/>
    </source>
</evidence>
<comment type="cofactor">
    <cofactor evidence="11">
        <name>Mn(2+)</name>
        <dbReference type="ChEBI" id="CHEBI:29035"/>
    </cofactor>
    <text evidence="11">Binds 2 manganese ions per subunit.</text>
</comment>
<proteinExistence type="inferred from homology"/>
<evidence type="ECO:0000256" key="13">
    <source>
        <dbReference type="SAM" id="Phobius"/>
    </source>
</evidence>
<dbReference type="PROSITE" id="PS01053">
    <property type="entry name" value="ARGINASE_1"/>
    <property type="match status" value="1"/>
</dbReference>
<dbReference type="PRINTS" id="PR00116">
    <property type="entry name" value="ARGINASE"/>
</dbReference>
<dbReference type="RefSeq" id="XP_038782274.1">
    <property type="nucleotide sequence ID" value="XM_038935183.1"/>
</dbReference>
<dbReference type="CDD" id="cd09989">
    <property type="entry name" value="Arginase"/>
    <property type="match status" value="1"/>
</dbReference>
<comment type="similarity">
    <text evidence="9 10">Belongs to the arginase family.</text>
</comment>
<dbReference type="PANTHER" id="PTHR43782">
    <property type="entry name" value="ARGINASE"/>
    <property type="match status" value="1"/>
</dbReference>
<dbReference type="InterPro" id="IPR020855">
    <property type="entry name" value="Ureohydrolase_Mn_BS"/>
</dbReference>
<dbReference type="InterPro" id="IPR014033">
    <property type="entry name" value="Arginase"/>
</dbReference>
<gene>
    <name evidence="14" type="ORF">GT037_010136</name>
</gene>
<sequence>MTSAPTIQPKFLPNRHDLGIVAVGFSGGQPKAGVDAAPMALIENGLIKQLEEDLEFKVTYDGQVHNYTELQPSDDPDYRGMKRPKFASAVTKQVSDQVYAHASSGKLVLTLGGDHSIAIGTVSGTAKAVRERLGKDIAVIWVDAHADINTPETSDSGNIHGMPVSFLTGLATEEREDVFGWIKEEHRLSTKKLVYIGLRDIDRGEKKILRDHGIKAFSMHDIDRHGIGKVMDMALGWIGSDTPIHLSFDVDALDPMWAPSTGTPVRGGLTLREGDFIAECVAETGQLIALDLVEVNPSLDAEGAGDTVRAGVSIVRCALGDTLFSGIFLCLCLLGTYVFGWWFGLSWPWEKAKRKALVDDLEAANLKLVRRRRDSVEGALGQEVVMAAIAEERHQGDAARLMKKISDLRKELEEAKAMGFVPASGLGAAGPSTVRKRNPS</sequence>
<dbReference type="GO" id="GO:0005829">
    <property type="term" value="C:cytosol"/>
    <property type="evidence" value="ECO:0007669"/>
    <property type="project" value="TreeGrafter"/>
</dbReference>
<dbReference type="GO" id="GO:0030145">
    <property type="term" value="F:manganese ion binding"/>
    <property type="evidence" value="ECO:0007669"/>
    <property type="project" value="TreeGrafter"/>
</dbReference>
<keyword evidence="7 11" id="KW-0464">Manganese</keyword>
<evidence type="ECO:0000256" key="10">
    <source>
        <dbReference type="RuleBase" id="RU003684"/>
    </source>
</evidence>
<evidence type="ECO:0000256" key="12">
    <source>
        <dbReference type="SAM" id="Coils"/>
    </source>
</evidence>
<dbReference type="EMBL" id="JAAABM010000019">
    <property type="protein sequence ID" value="KAF7671913.1"/>
    <property type="molecule type" value="Genomic_DNA"/>
</dbReference>
<feature type="transmembrane region" description="Helical" evidence="13">
    <location>
        <begin position="323"/>
        <end position="345"/>
    </location>
</feature>
<dbReference type="InterPro" id="IPR023696">
    <property type="entry name" value="Ureohydrolase_dom_sf"/>
</dbReference>
<dbReference type="AlphaFoldDB" id="A0A8H7AUP8"/>
<keyword evidence="4 11" id="KW-0056">Arginine metabolism</keyword>
<reference evidence="14" key="1">
    <citation type="submission" date="2020-01" db="EMBL/GenBank/DDBJ databases">
        <authorList>
            <person name="Feng Z.H.Z."/>
        </authorList>
    </citation>
    <scope>NUCLEOTIDE SEQUENCE</scope>
    <source>
        <strain evidence="14">CBS107.38</strain>
    </source>
</reference>
<comment type="catalytic activity">
    <reaction evidence="8 11">
        <text>L-arginine + H2O = urea + L-ornithine</text>
        <dbReference type="Rhea" id="RHEA:20569"/>
        <dbReference type="ChEBI" id="CHEBI:15377"/>
        <dbReference type="ChEBI" id="CHEBI:16199"/>
        <dbReference type="ChEBI" id="CHEBI:32682"/>
        <dbReference type="ChEBI" id="CHEBI:46911"/>
        <dbReference type="EC" id="3.5.3.1"/>
    </reaction>
</comment>
<keyword evidence="13" id="KW-0812">Transmembrane</keyword>
<evidence type="ECO:0000256" key="3">
    <source>
        <dbReference type="ARBA" id="ARBA00018123"/>
    </source>
</evidence>
<evidence type="ECO:0000256" key="8">
    <source>
        <dbReference type="ARBA" id="ARBA00047391"/>
    </source>
</evidence>
<dbReference type="GO" id="GO:0006525">
    <property type="term" value="P:arginine metabolic process"/>
    <property type="evidence" value="ECO:0007669"/>
    <property type="project" value="UniProtKB-KW"/>
</dbReference>
<comment type="caution">
    <text evidence="14">The sequence shown here is derived from an EMBL/GenBank/DDBJ whole genome shotgun (WGS) entry which is preliminary data.</text>
</comment>